<dbReference type="Proteomes" id="UP000244904">
    <property type="component" value="Unassembled WGS sequence"/>
</dbReference>
<accession>A0A2R8B0J5</accession>
<proteinExistence type="predicted"/>
<evidence type="ECO:0000259" key="2">
    <source>
        <dbReference type="SMART" id="SM00470"/>
    </source>
</evidence>
<dbReference type="AlphaFoldDB" id="A0A2R8B0J5"/>
<dbReference type="SUPFAM" id="SSF110849">
    <property type="entry name" value="ParB/Sulfiredoxin"/>
    <property type="match status" value="1"/>
</dbReference>
<dbReference type="EMBL" id="OMOJ01000014">
    <property type="protein sequence ID" value="SPF81815.1"/>
    <property type="molecule type" value="Genomic_DNA"/>
</dbReference>
<organism evidence="3 4">
    <name type="scientific">Pseudoprimorskyibacter insulae</name>
    <dbReference type="NCBI Taxonomy" id="1695997"/>
    <lineage>
        <taxon>Bacteria</taxon>
        <taxon>Pseudomonadati</taxon>
        <taxon>Pseudomonadota</taxon>
        <taxon>Alphaproteobacteria</taxon>
        <taxon>Rhodobacterales</taxon>
        <taxon>Paracoccaceae</taxon>
        <taxon>Pseudoprimorskyibacter</taxon>
    </lineage>
</organism>
<dbReference type="GO" id="GO:0005694">
    <property type="term" value="C:chromosome"/>
    <property type="evidence" value="ECO:0007669"/>
    <property type="project" value="TreeGrafter"/>
</dbReference>
<dbReference type="RefSeq" id="WP_108887591.1">
    <property type="nucleotide sequence ID" value="NZ_OMOJ01000014.1"/>
</dbReference>
<dbReference type="InterPro" id="IPR036086">
    <property type="entry name" value="ParB/Sulfiredoxin_sf"/>
</dbReference>
<protein>
    <submittedName>
        <fullName evidence="3">Nucleoid occlusion protein</fullName>
    </submittedName>
</protein>
<dbReference type="OrthoDB" id="7812516at2"/>
<evidence type="ECO:0000256" key="1">
    <source>
        <dbReference type="SAM" id="MobiDB-lite"/>
    </source>
</evidence>
<dbReference type="SMART" id="SM00470">
    <property type="entry name" value="ParB"/>
    <property type="match status" value="1"/>
</dbReference>
<dbReference type="PANTHER" id="PTHR33375:SF1">
    <property type="entry name" value="CHROMOSOME-PARTITIONING PROTEIN PARB-RELATED"/>
    <property type="match status" value="1"/>
</dbReference>
<sequence>MAKRKRLTPPPGDVFGTAPASAPSSAAAGLGARAPISQVAGDVAVNAAFEQVQAELHAAQRDGRMVLQLPLSAVREDHLIRDRMACNADEMTALKDSLRARGQQTPVEVTDLGNGQYGLISGWRRLRALRELADEGGATTVQALLRRPEDRPAAYVAMVEENEIRADLSFYERARIVVQAVQAGVFDSDKAALQSLFSSASFSKRSKVKSFMPLVAAFDGVLRFPEQIPERLGLALSKAVLADDGFVGAVAKTLHADMSAEEERSALEAALRGPKPDAGNRPAPMPAPEPVAPGIRLRARAGRVELDGDGVTDAMIAQLKEWLKQAQ</sequence>
<feature type="region of interest" description="Disordered" evidence="1">
    <location>
        <begin position="266"/>
        <end position="293"/>
    </location>
</feature>
<feature type="region of interest" description="Disordered" evidence="1">
    <location>
        <begin position="1"/>
        <end position="26"/>
    </location>
</feature>
<gene>
    <name evidence="3" type="primary">noc_2</name>
    <name evidence="3" type="ORF">PRI8871_03640</name>
</gene>
<keyword evidence="4" id="KW-1185">Reference proteome</keyword>
<dbReference type="InterPro" id="IPR050336">
    <property type="entry name" value="Chromosome_partition/occlusion"/>
</dbReference>
<evidence type="ECO:0000313" key="4">
    <source>
        <dbReference type="Proteomes" id="UP000244904"/>
    </source>
</evidence>
<feature type="domain" description="ParB-like N-terminal" evidence="2">
    <location>
        <begin position="67"/>
        <end position="162"/>
    </location>
</feature>
<dbReference type="Pfam" id="PF02195">
    <property type="entry name" value="ParB_N"/>
    <property type="match status" value="1"/>
</dbReference>
<feature type="compositionally biased region" description="Low complexity" evidence="1">
    <location>
        <begin position="16"/>
        <end position="26"/>
    </location>
</feature>
<dbReference type="InterPro" id="IPR037972">
    <property type="entry name" value="RepB_N"/>
</dbReference>
<name>A0A2R8B0J5_9RHOB</name>
<dbReference type="CDD" id="cd16405">
    <property type="entry name" value="RepB_like_N"/>
    <property type="match status" value="1"/>
</dbReference>
<dbReference type="InterPro" id="IPR003115">
    <property type="entry name" value="ParB_N"/>
</dbReference>
<reference evidence="4" key="1">
    <citation type="submission" date="2018-03" db="EMBL/GenBank/DDBJ databases">
        <authorList>
            <person name="Rodrigo-Torres L."/>
            <person name="Arahal R. D."/>
            <person name="Lucena T."/>
        </authorList>
    </citation>
    <scope>NUCLEOTIDE SEQUENCE [LARGE SCALE GENOMIC DNA]</scope>
    <source>
        <strain evidence="4">CECT 8871</strain>
    </source>
</reference>
<dbReference type="GO" id="GO:0007059">
    <property type="term" value="P:chromosome segregation"/>
    <property type="evidence" value="ECO:0007669"/>
    <property type="project" value="TreeGrafter"/>
</dbReference>
<evidence type="ECO:0000313" key="3">
    <source>
        <dbReference type="EMBL" id="SPF81815.1"/>
    </source>
</evidence>
<dbReference type="PANTHER" id="PTHR33375">
    <property type="entry name" value="CHROMOSOME-PARTITIONING PROTEIN PARB-RELATED"/>
    <property type="match status" value="1"/>
</dbReference>
<dbReference type="Gene3D" id="3.90.1530.30">
    <property type="match status" value="1"/>
</dbReference>